<evidence type="ECO:0000313" key="3">
    <source>
        <dbReference type="Proteomes" id="UP000653472"/>
    </source>
</evidence>
<feature type="chain" id="PRO_5037929117" description="Secreted protein" evidence="1">
    <location>
        <begin position="23"/>
        <end position="214"/>
    </location>
</feature>
<comment type="caution">
    <text evidence="2">The sequence shown here is derived from an EMBL/GenBank/DDBJ whole genome shotgun (WGS) entry which is preliminary data.</text>
</comment>
<evidence type="ECO:0000256" key="1">
    <source>
        <dbReference type="SAM" id="SignalP"/>
    </source>
</evidence>
<proteinExistence type="predicted"/>
<dbReference type="Proteomes" id="UP000653472">
    <property type="component" value="Unassembled WGS sequence"/>
</dbReference>
<keyword evidence="3" id="KW-1185">Reference proteome</keyword>
<reference evidence="2" key="1">
    <citation type="submission" date="2020-03" db="EMBL/GenBank/DDBJ databases">
        <title>Solimonas marina sp. nov., isolated from deep seawater of the Pacific Ocean.</title>
        <authorList>
            <person name="Liu X."/>
            <person name="Lai Q."/>
            <person name="Sun F."/>
            <person name="Gai Y."/>
            <person name="Li G."/>
            <person name="Shao Z."/>
        </authorList>
    </citation>
    <scope>NUCLEOTIDE SEQUENCE</scope>
    <source>
        <strain evidence="2">C16B3</strain>
    </source>
</reference>
<accession>A0A969W7I2</accession>
<evidence type="ECO:0008006" key="4">
    <source>
        <dbReference type="Google" id="ProtNLM"/>
    </source>
</evidence>
<keyword evidence="1" id="KW-0732">Signal</keyword>
<organism evidence="2 3">
    <name type="scientific">Solimonas marina</name>
    <dbReference type="NCBI Taxonomy" id="2714601"/>
    <lineage>
        <taxon>Bacteria</taxon>
        <taxon>Pseudomonadati</taxon>
        <taxon>Pseudomonadota</taxon>
        <taxon>Gammaproteobacteria</taxon>
        <taxon>Nevskiales</taxon>
        <taxon>Nevskiaceae</taxon>
        <taxon>Solimonas</taxon>
    </lineage>
</organism>
<gene>
    <name evidence="2" type="ORF">G7Y82_07310</name>
</gene>
<protein>
    <recommendedName>
        <fullName evidence="4">Secreted protein</fullName>
    </recommendedName>
</protein>
<feature type="signal peptide" evidence="1">
    <location>
        <begin position="1"/>
        <end position="22"/>
    </location>
</feature>
<dbReference type="RefSeq" id="WP_168147371.1">
    <property type="nucleotide sequence ID" value="NZ_JAAVXB010000003.1"/>
</dbReference>
<dbReference type="AlphaFoldDB" id="A0A969W7I2"/>
<sequence length="214" mass="23015">MHRLLLALLVASSALLSGSAVAASRAGTNVGGQSKAVSLHGKDLDTMRTMACSQYGVDVATMQPAKRWTYGKGFAPEIEVAVRCAPHATVNDRPAHYNVVCRRDDDQPAGDWQCLGWEAIVVPTTIGDISVEPGPYSHEFATRTIHEALDSSLFRRDVRDALPTGCRLASNWDGSGQEVAELSCASGHRFLFSFFCPQGKTHCPRLMTATSPGP</sequence>
<dbReference type="EMBL" id="JAAVXB010000003">
    <property type="protein sequence ID" value="NKF22121.1"/>
    <property type="molecule type" value="Genomic_DNA"/>
</dbReference>
<evidence type="ECO:0000313" key="2">
    <source>
        <dbReference type="EMBL" id="NKF22121.1"/>
    </source>
</evidence>
<name>A0A969W7I2_9GAMM</name>